<keyword evidence="3" id="KW-1185">Reference proteome</keyword>
<dbReference type="CDD" id="cd00761">
    <property type="entry name" value="Glyco_tranf_GTA_type"/>
    <property type="match status" value="1"/>
</dbReference>
<dbReference type="EMBL" id="JACLCP010000002">
    <property type="protein sequence ID" value="MBC2844921.1"/>
    <property type="molecule type" value="Genomic_DNA"/>
</dbReference>
<dbReference type="InterPro" id="IPR001173">
    <property type="entry name" value="Glyco_trans_2-like"/>
</dbReference>
<dbReference type="GO" id="GO:0016758">
    <property type="term" value="F:hexosyltransferase activity"/>
    <property type="evidence" value="ECO:0007669"/>
    <property type="project" value="UniProtKB-ARBA"/>
</dbReference>
<feature type="domain" description="Glycosyltransferase 2-like" evidence="1">
    <location>
        <begin position="4"/>
        <end position="117"/>
    </location>
</feature>
<dbReference type="PANTHER" id="PTHR22916">
    <property type="entry name" value="GLYCOSYLTRANSFERASE"/>
    <property type="match status" value="1"/>
</dbReference>
<protein>
    <submittedName>
        <fullName evidence="2">Glycosyltransferase</fullName>
    </submittedName>
</protein>
<dbReference type="SUPFAM" id="SSF53448">
    <property type="entry name" value="Nucleotide-diphospho-sugar transferases"/>
    <property type="match status" value="1"/>
</dbReference>
<dbReference type="RefSeq" id="WP_185788645.1">
    <property type="nucleotide sequence ID" value="NZ_JACLCP010000002.1"/>
</dbReference>
<dbReference type="InterPro" id="IPR029044">
    <property type="entry name" value="Nucleotide-diphossugar_trans"/>
</dbReference>
<organism evidence="2 3">
    <name type="scientific">Winogradskyella flava</name>
    <dbReference type="NCBI Taxonomy" id="1884876"/>
    <lineage>
        <taxon>Bacteria</taxon>
        <taxon>Pseudomonadati</taxon>
        <taxon>Bacteroidota</taxon>
        <taxon>Flavobacteriia</taxon>
        <taxon>Flavobacteriales</taxon>
        <taxon>Flavobacteriaceae</taxon>
        <taxon>Winogradskyella</taxon>
    </lineage>
</organism>
<dbReference type="AlphaFoldDB" id="A0A842IQ43"/>
<proteinExistence type="predicted"/>
<gene>
    <name evidence="2" type="ORF">H7F21_07450</name>
</gene>
<dbReference type="Pfam" id="PF00535">
    <property type="entry name" value="Glycos_transf_2"/>
    <property type="match status" value="1"/>
</dbReference>
<dbReference type="PANTHER" id="PTHR22916:SF3">
    <property type="entry name" value="UDP-GLCNAC:BETAGAL BETA-1,3-N-ACETYLGLUCOSAMINYLTRANSFERASE-LIKE PROTEIN 1"/>
    <property type="match status" value="1"/>
</dbReference>
<sequence>MRLSILISMYNAKSHIGNCIESLLNQNLSKEDYEIIIMDDGSTDDSYSIVQNYQGKYGNIKLFTQENSGLYTTRNKLLKLAQGDYIYNLDSDDYIVHNCLNELLSIAEENDLEIIGFDTLETFSLDLTGLAKPISSYKTDLCSGVEFIENYPKLRHEVWWYFTKREFIQKHKLFFNKNEYNADVVFTLKTLLPAKSIGYIPVSIHRYVQTQDSLMRSENMEIVINRFEYMQMMILNKSKLIINLENNDQHSDILIDNLKHRRDVFTFFSIINYIRNHFSLAFIRTKIGQLKAVNAYPVSNFNKYSFNTLLHNVVLRVINSERILYGLIYLKNLFVKKSDKL</sequence>
<evidence type="ECO:0000313" key="2">
    <source>
        <dbReference type="EMBL" id="MBC2844921.1"/>
    </source>
</evidence>
<accession>A0A842IQ43</accession>
<name>A0A842IQ43_9FLAO</name>
<comment type="caution">
    <text evidence="2">The sequence shown here is derived from an EMBL/GenBank/DDBJ whole genome shotgun (WGS) entry which is preliminary data.</text>
</comment>
<dbReference type="Gene3D" id="3.90.550.10">
    <property type="entry name" value="Spore Coat Polysaccharide Biosynthesis Protein SpsA, Chain A"/>
    <property type="match status" value="1"/>
</dbReference>
<reference evidence="2" key="1">
    <citation type="submission" date="2020-08" db="EMBL/GenBank/DDBJ databases">
        <title>Winogradskyella ouciana sp. nov., isolated from the hadal seawater of the Mariana Trench.</title>
        <authorList>
            <person name="He X."/>
        </authorList>
    </citation>
    <scope>NUCLEOTIDE SEQUENCE [LARGE SCALE GENOMIC DNA]</scope>
    <source>
        <strain evidence="2">KCTC 52348</strain>
    </source>
</reference>
<evidence type="ECO:0000313" key="3">
    <source>
        <dbReference type="Proteomes" id="UP000533900"/>
    </source>
</evidence>
<evidence type="ECO:0000259" key="1">
    <source>
        <dbReference type="Pfam" id="PF00535"/>
    </source>
</evidence>
<keyword evidence="2" id="KW-0808">Transferase</keyword>
<dbReference type="Proteomes" id="UP000533900">
    <property type="component" value="Unassembled WGS sequence"/>
</dbReference>